<evidence type="ECO:0000256" key="1">
    <source>
        <dbReference type="ARBA" id="ARBA00023125"/>
    </source>
</evidence>
<dbReference type="Pfam" id="PF00239">
    <property type="entry name" value="Resolvase"/>
    <property type="match status" value="1"/>
</dbReference>
<dbReference type="CDD" id="cd03768">
    <property type="entry name" value="SR_ResInv"/>
    <property type="match status" value="1"/>
</dbReference>
<dbReference type="Gene3D" id="3.40.50.1390">
    <property type="entry name" value="Resolvase, N-terminal catalytic domain"/>
    <property type="match status" value="1"/>
</dbReference>
<feature type="domain" description="Resolvase/invertase-type recombinase catalytic" evidence="3">
    <location>
        <begin position="2"/>
        <end position="136"/>
    </location>
</feature>
<sequence>MARIAYYRVSTRDQSIESQRAALGGPFDKEFSDNGVSGTVAAMERPGFKACADYLREGDTLHVYAVDRLGRDSIDVQTTVRDLRAKGVIVDVHGLGPIAGDAGELVLTLLAQLAQMERNRIIARTDDGRERAKQALATTGKTHRGKASLGRPVQHDAEAIAARSWELGSIAKAAEELGVSEATVSRARRQFPREA</sequence>
<dbReference type="PANTHER" id="PTHR30461">
    <property type="entry name" value="DNA-INVERTASE FROM LAMBDOID PROPHAGE"/>
    <property type="match status" value="1"/>
</dbReference>
<organism evidence="4 5">
    <name type="scientific">Burkholderia diffusa</name>
    <dbReference type="NCBI Taxonomy" id="488732"/>
    <lineage>
        <taxon>Bacteria</taxon>
        <taxon>Pseudomonadati</taxon>
        <taxon>Pseudomonadota</taxon>
        <taxon>Betaproteobacteria</taxon>
        <taxon>Burkholderiales</taxon>
        <taxon>Burkholderiaceae</taxon>
        <taxon>Burkholderia</taxon>
        <taxon>Burkholderia cepacia complex</taxon>
    </lineage>
</organism>
<dbReference type="GO" id="GO:0003677">
    <property type="term" value="F:DNA binding"/>
    <property type="evidence" value="ECO:0007669"/>
    <property type="project" value="UniProtKB-KW"/>
</dbReference>
<reference evidence="4 5" key="1">
    <citation type="submission" date="2019-09" db="EMBL/GenBank/DDBJ databases">
        <authorList>
            <person name="Depoorter E."/>
        </authorList>
    </citation>
    <scope>NUCLEOTIDE SEQUENCE [LARGE SCALE GENOMIC DNA]</scope>
    <source>
        <strain evidence="4">LMG 24065</strain>
    </source>
</reference>
<dbReference type="GeneID" id="93028676"/>
<proteinExistence type="predicted"/>
<protein>
    <submittedName>
        <fullName evidence="4">Resolvase TnpR</fullName>
    </submittedName>
</protein>
<evidence type="ECO:0000313" key="4">
    <source>
        <dbReference type="EMBL" id="VWB75803.1"/>
    </source>
</evidence>
<keyword evidence="5" id="KW-1185">Reference proteome</keyword>
<dbReference type="SUPFAM" id="SSF53041">
    <property type="entry name" value="Resolvase-like"/>
    <property type="match status" value="1"/>
</dbReference>
<dbReference type="PROSITE" id="PS51736">
    <property type="entry name" value="RECOMBINASES_3"/>
    <property type="match status" value="1"/>
</dbReference>
<evidence type="ECO:0000259" key="3">
    <source>
        <dbReference type="PROSITE" id="PS51736"/>
    </source>
</evidence>
<dbReference type="EMBL" id="CABVPN010000016">
    <property type="protein sequence ID" value="VWB75803.1"/>
    <property type="molecule type" value="Genomic_DNA"/>
</dbReference>
<dbReference type="InterPro" id="IPR036162">
    <property type="entry name" value="Resolvase-like_N_sf"/>
</dbReference>
<dbReference type="Proteomes" id="UP000494125">
    <property type="component" value="Unassembled WGS sequence"/>
</dbReference>
<dbReference type="SMART" id="SM00857">
    <property type="entry name" value="Resolvase"/>
    <property type="match status" value="1"/>
</dbReference>
<dbReference type="GO" id="GO:0000150">
    <property type="term" value="F:DNA strand exchange activity"/>
    <property type="evidence" value="ECO:0007669"/>
    <property type="project" value="InterPro"/>
</dbReference>
<accession>A0A6P2M1P3</accession>
<keyword evidence="2" id="KW-0233">DNA recombination</keyword>
<gene>
    <name evidence="4" type="ORF">BDI24065_03604</name>
</gene>
<dbReference type="AlphaFoldDB" id="A0A6P2M1P3"/>
<evidence type="ECO:0000313" key="5">
    <source>
        <dbReference type="Proteomes" id="UP000494125"/>
    </source>
</evidence>
<dbReference type="InterPro" id="IPR050639">
    <property type="entry name" value="SSR_resolvase"/>
</dbReference>
<dbReference type="InterPro" id="IPR006119">
    <property type="entry name" value="Resolv_N"/>
</dbReference>
<dbReference type="PANTHER" id="PTHR30461:SF2">
    <property type="entry name" value="SERINE RECOMBINASE PINE-RELATED"/>
    <property type="match status" value="1"/>
</dbReference>
<dbReference type="RefSeq" id="WP_151048732.1">
    <property type="nucleotide sequence ID" value="NZ_CABVPN010000016.1"/>
</dbReference>
<keyword evidence="1" id="KW-0238">DNA-binding</keyword>
<evidence type="ECO:0000256" key="2">
    <source>
        <dbReference type="ARBA" id="ARBA00023172"/>
    </source>
</evidence>
<name>A0A6P2M1P3_9BURK</name>